<feature type="transmembrane region" description="Helical" evidence="6">
    <location>
        <begin position="73"/>
        <end position="91"/>
    </location>
</feature>
<keyword evidence="3 6" id="KW-0812">Transmembrane</keyword>
<feature type="transmembrane region" description="Helical" evidence="6">
    <location>
        <begin position="181"/>
        <end position="202"/>
    </location>
</feature>
<keyword evidence="2" id="KW-1003">Cell membrane</keyword>
<evidence type="ECO:0000256" key="3">
    <source>
        <dbReference type="ARBA" id="ARBA00022692"/>
    </source>
</evidence>
<gene>
    <name evidence="7" type="ORF">JJB07_04845</name>
</gene>
<sequence length="205" mass="22195">MVLAFLHGFLLAFGLILPLGVQNVFVFNQGARQGSFLRALPVVVTATICDWLLILLSVLGVSLLVIEVAWVRWLLIVVGVLFLLYMGWLTWKSAASSGDSPQDNDNGETFSAKRQILFAASVSLLNPHAILDTVGVIGTSSLSYAGGDKIWFTAASMLVSLLWFLSLAFAGRLIGKLNRGVLPLINRISAVIMWGSAVYMVLTLL</sequence>
<dbReference type="PANTHER" id="PTHR30086:SF20">
    <property type="entry name" value="ARGININE EXPORTER PROTEIN ARGO-RELATED"/>
    <property type="match status" value="1"/>
</dbReference>
<evidence type="ECO:0000256" key="5">
    <source>
        <dbReference type="ARBA" id="ARBA00023136"/>
    </source>
</evidence>
<evidence type="ECO:0000313" key="8">
    <source>
        <dbReference type="Proteomes" id="UP000602284"/>
    </source>
</evidence>
<comment type="subcellular location">
    <subcellularLocation>
        <location evidence="1">Cell membrane</location>
        <topology evidence="1">Multi-pass membrane protein</topology>
    </subcellularLocation>
</comment>
<dbReference type="InterPro" id="IPR001123">
    <property type="entry name" value="LeuE-type"/>
</dbReference>
<dbReference type="Proteomes" id="UP000602284">
    <property type="component" value="Unassembled WGS sequence"/>
</dbReference>
<protein>
    <submittedName>
        <fullName evidence="7">LysE family transporter</fullName>
    </submittedName>
</protein>
<proteinExistence type="predicted"/>
<evidence type="ECO:0000256" key="6">
    <source>
        <dbReference type="SAM" id="Phobius"/>
    </source>
</evidence>
<keyword evidence="8" id="KW-1185">Reference proteome</keyword>
<comment type="caution">
    <text evidence="7">The sequence shown here is derived from an EMBL/GenBank/DDBJ whole genome shotgun (WGS) entry which is preliminary data.</text>
</comment>
<reference evidence="7 8" key="1">
    <citation type="submission" date="2021-01" db="EMBL/GenBank/DDBJ databases">
        <title>Tumebacillus sp. strain ITR2 16S ribosomal RNA gene Genome sequencing and assembly.</title>
        <authorList>
            <person name="Kang M."/>
        </authorList>
    </citation>
    <scope>NUCLEOTIDE SEQUENCE [LARGE SCALE GENOMIC DNA]</scope>
    <source>
        <strain evidence="7 8">ITR2</strain>
    </source>
</reference>
<dbReference type="Pfam" id="PF01810">
    <property type="entry name" value="LysE"/>
    <property type="match status" value="1"/>
</dbReference>
<keyword evidence="5 6" id="KW-0472">Membrane</keyword>
<keyword evidence="4 6" id="KW-1133">Transmembrane helix</keyword>
<dbReference type="PANTHER" id="PTHR30086">
    <property type="entry name" value="ARGININE EXPORTER PROTEIN ARGO"/>
    <property type="match status" value="1"/>
</dbReference>
<evidence type="ECO:0000256" key="1">
    <source>
        <dbReference type="ARBA" id="ARBA00004651"/>
    </source>
</evidence>
<organism evidence="7 8">
    <name type="scientific">Tumebacillus amylolyticus</name>
    <dbReference type="NCBI Taxonomy" id="2801339"/>
    <lineage>
        <taxon>Bacteria</taxon>
        <taxon>Bacillati</taxon>
        <taxon>Bacillota</taxon>
        <taxon>Bacilli</taxon>
        <taxon>Bacillales</taxon>
        <taxon>Alicyclobacillaceae</taxon>
        <taxon>Tumebacillus</taxon>
    </lineage>
</organism>
<evidence type="ECO:0000313" key="7">
    <source>
        <dbReference type="EMBL" id="MBL0385973.1"/>
    </source>
</evidence>
<dbReference type="RefSeq" id="WP_201631615.1">
    <property type="nucleotide sequence ID" value="NZ_JAEQNB010000001.1"/>
</dbReference>
<evidence type="ECO:0000256" key="4">
    <source>
        <dbReference type="ARBA" id="ARBA00022989"/>
    </source>
</evidence>
<feature type="transmembrane region" description="Helical" evidence="6">
    <location>
        <begin position="42"/>
        <end position="66"/>
    </location>
</feature>
<accession>A0ABS1J6R4</accession>
<dbReference type="EMBL" id="JAEQNB010000001">
    <property type="protein sequence ID" value="MBL0385973.1"/>
    <property type="molecule type" value="Genomic_DNA"/>
</dbReference>
<name>A0ABS1J6R4_9BACL</name>
<feature type="transmembrane region" description="Helical" evidence="6">
    <location>
        <begin position="150"/>
        <end position="169"/>
    </location>
</feature>
<evidence type="ECO:0000256" key="2">
    <source>
        <dbReference type="ARBA" id="ARBA00022475"/>
    </source>
</evidence>